<evidence type="ECO:0000313" key="2">
    <source>
        <dbReference type="EMBL" id="CAI9928257.1"/>
    </source>
</evidence>
<feature type="coiled-coil region" evidence="1">
    <location>
        <begin position="2566"/>
        <end position="2686"/>
    </location>
</feature>
<organism evidence="2">
    <name type="scientific">Hexamita inflata</name>
    <dbReference type="NCBI Taxonomy" id="28002"/>
    <lineage>
        <taxon>Eukaryota</taxon>
        <taxon>Metamonada</taxon>
        <taxon>Diplomonadida</taxon>
        <taxon>Hexamitidae</taxon>
        <taxon>Hexamitinae</taxon>
        <taxon>Hexamita</taxon>
    </lineage>
</organism>
<keyword evidence="4" id="KW-1185">Reference proteome</keyword>
<proteinExistence type="predicted"/>
<dbReference type="Proteomes" id="UP001642409">
    <property type="component" value="Unassembled WGS sequence"/>
</dbReference>
<reference evidence="3 4" key="2">
    <citation type="submission" date="2024-07" db="EMBL/GenBank/DDBJ databases">
        <authorList>
            <person name="Akdeniz Z."/>
        </authorList>
    </citation>
    <scope>NUCLEOTIDE SEQUENCE [LARGE SCALE GENOMIC DNA]</scope>
</reference>
<evidence type="ECO:0000313" key="3">
    <source>
        <dbReference type="EMBL" id="CAL6102054.1"/>
    </source>
</evidence>
<dbReference type="EMBL" id="CATOUU010000389">
    <property type="protein sequence ID" value="CAI9928257.1"/>
    <property type="molecule type" value="Genomic_DNA"/>
</dbReference>
<comment type="caution">
    <text evidence="2">The sequence shown here is derived from an EMBL/GenBank/DDBJ whole genome shotgun (WGS) entry which is preliminary data.</text>
</comment>
<gene>
    <name evidence="2" type="ORF">HINF_LOCUS15902</name>
    <name evidence="3" type="ORF">HINF_LOCUS71484</name>
</gene>
<name>A0AA86TV31_9EUKA</name>
<evidence type="ECO:0000256" key="1">
    <source>
        <dbReference type="SAM" id="Coils"/>
    </source>
</evidence>
<protein>
    <submittedName>
        <fullName evidence="2">Uncharacterized protein</fullName>
    </submittedName>
</protein>
<reference evidence="2" key="1">
    <citation type="submission" date="2023-06" db="EMBL/GenBank/DDBJ databases">
        <authorList>
            <person name="Kurt Z."/>
        </authorList>
    </citation>
    <scope>NUCLEOTIDE SEQUENCE</scope>
</reference>
<accession>A0AA86TV31</accession>
<dbReference type="EMBL" id="CAXDID020000551">
    <property type="protein sequence ID" value="CAL6102054.1"/>
    <property type="molecule type" value="Genomic_DNA"/>
</dbReference>
<keyword evidence="1" id="KW-0175">Coiled coil</keyword>
<evidence type="ECO:0000313" key="4">
    <source>
        <dbReference type="Proteomes" id="UP001642409"/>
    </source>
</evidence>
<sequence>MDFSELTRTVEAFKIEDQKQRQLLQNQLREYKQACMAQTTASVMSPSVLPSLQTQDFTVIPGQHIEQSDFDTTVSRLVSEYQSEFKTPEVQNARTLMLDFFEKEADNQKNLPAIPPFMGDIMESEIMQNQQIPIPDAPSTISFMLQDNLKYYQMLQTLEQSLFIHIRRQHLRTFNVEKLQKFTAEILGLKANTKNLIERLCATASAAFVKIPNQIQQDVQKLFPGSLVKSNDSFITKEDLMRSVYHSNKSLSFIEQVYSQILHIGLTRRKELIQKSFTKAKQMVEFSYTSQELISKILKRESIDFLLEPGLQFRSEQFIASIQICSSFSTELDFTQLFETKIPQNLQELAQRIDGESDPYGVNQVVKLSVENLRDQNKIYGRDVQKEATCSKLRQQAMFQFQQLGKMVPGFAAAGLKNFNNEDLVECLQAGKELSKECVLKDFQYEVFEMEGKNYPEEIQNEFRSTFGFTKSNQGKMQKQTQEKQIYVWKDCLRSFDISTGISPDEQIGVILGLISAVSPSERETLSKKFVNAQVQKKFQAIEKEVNASQGLLQLCQASEYIRFVDMNILYAKMCVVISNTFVILKQILDQIRMTDKQNIYFKNEKEFSFATYFKTEPGYDSCLQLQKLWLQFIQGKQGKFIDSGNYFVEDNNVVNEAGEKIVFNQAVQFVNQILYEDHLSLTNYINKCCEMMQRDYLIKAARESEKIKVEIQNQKNMDAFKYLRDKTNNDLFESLNEDEQRKYKSIDFKDYINVSLIVHQCLKYELQLMEEKYKNVSLLLQSVQFETNSELLSSTYQQMLLSIKQRPDYYIDFSKYSSIYQEQKLQFIDLNEKYSPAEYSIQSLKQINCPIHLLQSQSQYLAYTNATMSTLINIQFQEKKISKIQPGEIPIYVDEALNYYGFDQHLKLVSKIPKIMEALTKEIHSIFISESYPKAFQSVQPRPNGQLCYKSYKTYLSKQKSSIQLSISEVILEDLITYISQYRELSCEAFILSHNIRHLAQFGLLSNQTCITNLVQQSIDKIKNDDDLKHQVEGQTSQYRERLYSSIVGLMCPAGGGISQNEPGILTETLSQVLSIRELLLCADQASKIQLDQLSQKSCFDMWEGVGELPLPLKVIAQLINHLFSVKVFSKELLMQKALNTAAVRLSKYVQGSDLDENVITMFSRLKLTNDIQKPDYRSIIGKQALSSNLPFSCSIDPYSAKYLFSYDSYSQQHLITLLSSQNIVEADQLALTQENLPSFEDILSMSTEQIGPVYSKLVPAYIGIYLRAAQTENAVNKLKTCCLRCSQIGANFAILSQFYQGNLDDSQEISEQNVEIFDQYDMFRLEDKYQSNTDNISKGSSTMSSLYFWNCEDWLFNIAHQAQIDYQTRIKQFSQKDLNDLVTFCLSQYQTTTIQKQCCEEVKKLSAQTQIKGYMSIIRTYLNEINQDTQPIMLESQPIYRGTQQNKSDSLQFGFFLNEMGHVEHINSIPHPVLVQLKQYSQQQLDMILMLLMCFESIFRYSALKANLLGQGQYESGVKLQQLLDFVFEIQKIKISETDGELVFPGLVYMESSDVAFVKKQVATTKDMNDQVNILETTKVKLIIQKALQLRDSLELLTAAALVQSANQSERKGLFQQNIYFMEKLRQYAQKTKMRIKDFDQNIQVDYFQTLLNETELRLVKQNLQTAPLTMKPQMDLQGEFVSEIWPLHVTNLMIEKKMEKKDDKSEDKSSSYTSFAQQFETPLNTYAVPFISYDPQFPVSYQDIIMSIQRAKIGVDHRKQLIRPFFKQISHTSSESACFSANGRIHVSLFPLYEEEMEFARIGMNADGSEGVYSQFGISQEFYELDQQQKFYTTMSSSLTQLELDSIYINSTVRQTRQTKELQNQWSFIKYQIILSQKQIEQDRLETLFMALSGADREQMCSLSTMFTEPEKFMKKGFEQRIEEMVPPENGTAKAQQDFQRSIIEKKGLQKKMLSQNIFLMLDEQPLDGLLTANAIQSLKESTHFLKFWFSNTIGNNYKIFVLQYLHKQLKIRTQTVADKLKFDLKLPSISQSSMTELNESFINFMQSLKHGNYISDLLSPYCKKNPALNPFVTNIQQALQPQILQVLCGILGLVDFTARRATESFANNQKLQQMKQMMKILQGENNSEYANNVMEIMSVIQKAYLNYSVMKTFTKSKFDLNNMFDKYSKVIYGAKKTSGKILTYGELSLQMAPMGIHVDDLIILMNRMYTNLQDNLLQYKVYNNQQSNKFQQFFAITKQNLNMQDNMLQPKIKQTTKEIDTRSLAVMLNPEALKSIQQIDSMQQDVYNLGYQLIVQENQERDAIHDVYHEKFANLLEQILQAKEQQKAIITRKFRITRKAVAEVKNDTSDLYRKLTDLSEYCKLPYETKPDELEARFKNMIEQTGTDQPFVPDRQQIVEQYQENLKLARDQQYQIRQQAILQKQYTNYLIQTKKILLEAVTSKISGSLTSQSREIWEHLGEAFVIDREMEQQMSQLTQLIAQKTSSVQLMKQKLESSGRHARANIKSTPSQKRIQTGKSASKVIKQSLYTQTAMKMLPVLTNVAVTKALKICNEGETLVVLYKQKLEELTKVNLENQQLETLIAAQQNQFKQEQNALKTQMMKEKDILDRTENRKGEMQKQFVDLHKQLELQEQMSKQKAQLVLESKITQLSTEKENVTGELKNVEKKIKILMEQNKKLFDAVGNKMEEVVQQFEATEKYGIGAKANRAKSGKRM</sequence>